<dbReference type="InterPro" id="IPR032675">
    <property type="entry name" value="LRR_dom_sf"/>
</dbReference>
<gene>
    <name evidence="2" type="ORF">ARMGADRAFT_1131995</name>
</gene>
<proteinExistence type="predicted"/>
<accession>A0A2H3D270</accession>
<evidence type="ECO:0000259" key="1">
    <source>
        <dbReference type="Pfam" id="PF12937"/>
    </source>
</evidence>
<dbReference type="OMA" id="SIKDCHI"/>
<dbReference type="Pfam" id="PF12937">
    <property type="entry name" value="F-box-like"/>
    <property type="match status" value="1"/>
</dbReference>
<organism evidence="2 3">
    <name type="scientific">Armillaria gallica</name>
    <name type="common">Bulbous honey fungus</name>
    <name type="synonym">Armillaria bulbosa</name>
    <dbReference type="NCBI Taxonomy" id="47427"/>
    <lineage>
        <taxon>Eukaryota</taxon>
        <taxon>Fungi</taxon>
        <taxon>Dikarya</taxon>
        <taxon>Basidiomycota</taxon>
        <taxon>Agaricomycotina</taxon>
        <taxon>Agaricomycetes</taxon>
        <taxon>Agaricomycetidae</taxon>
        <taxon>Agaricales</taxon>
        <taxon>Marasmiineae</taxon>
        <taxon>Physalacriaceae</taxon>
        <taxon>Armillaria</taxon>
    </lineage>
</organism>
<name>A0A2H3D270_ARMGA</name>
<dbReference type="Gene3D" id="1.20.1280.50">
    <property type="match status" value="1"/>
</dbReference>
<dbReference type="Proteomes" id="UP000217790">
    <property type="component" value="Unassembled WGS sequence"/>
</dbReference>
<keyword evidence="3" id="KW-1185">Reference proteome</keyword>
<protein>
    <recommendedName>
        <fullName evidence="1">F-box domain-containing protein</fullName>
    </recommendedName>
</protein>
<feature type="domain" description="F-box" evidence="1">
    <location>
        <begin position="30"/>
        <end position="88"/>
    </location>
</feature>
<evidence type="ECO:0000313" key="3">
    <source>
        <dbReference type="Proteomes" id="UP000217790"/>
    </source>
</evidence>
<dbReference type="SUPFAM" id="SSF81383">
    <property type="entry name" value="F-box domain"/>
    <property type="match status" value="1"/>
</dbReference>
<reference evidence="3" key="1">
    <citation type="journal article" date="2017" name="Nat. Ecol. Evol.">
        <title>Genome expansion and lineage-specific genetic innovations in the forest pathogenic fungi Armillaria.</title>
        <authorList>
            <person name="Sipos G."/>
            <person name="Prasanna A.N."/>
            <person name="Walter M.C."/>
            <person name="O'Connor E."/>
            <person name="Balint B."/>
            <person name="Krizsan K."/>
            <person name="Kiss B."/>
            <person name="Hess J."/>
            <person name="Varga T."/>
            <person name="Slot J."/>
            <person name="Riley R."/>
            <person name="Boka B."/>
            <person name="Rigling D."/>
            <person name="Barry K."/>
            <person name="Lee J."/>
            <person name="Mihaltcheva S."/>
            <person name="LaButti K."/>
            <person name="Lipzen A."/>
            <person name="Waldron R."/>
            <person name="Moloney N.M."/>
            <person name="Sperisen C."/>
            <person name="Kredics L."/>
            <person name="Vagvoelgyi C."/>
            <person name="Patrignani A."/>
            <person name="Fitzpatrick D."/>
            <person name="Nagy I."/>
            <person name="Doyle S."/>
            <person name="Anderson J.B."/>
            <person name="Grigoriev I.V."/>
            <person name="Gueldener U."/>
            <person name="Muensterkoetter M."/>
            <person name="Nagy L.G."/>
        </authorList>
    </citation>
    <scope>NUCLEOTIDE SEQUENCE [LARGE SCALE GENOMIC DNA]</scope>
    <source>
        <strain evidence="3">Ar21-2</strain>
    </source>
</reference>
<sequence>MTHMFYHTPTMNSLSSHEHFSKADLRRDLINDLPCELLQDIFAIVVSTEDDEEGVPRKHASQFSLSLVCKQWRDLIEACPTLWTCVSITDFSPDHPVCYPAKVGSSPQSTFPKLARILERSLNCDIDVKVDIWAPPNVPLDFQEVVIYCSQHCEGHPPFSFSSEHSRSLSLLLSAHAHRIRSLNVITRDWTTQVDLFSAFINKPMPRLQYLRLRHDNLDITNEGLTLMKYPGHPSLPLEQWHSATYPSLRSFSVQGMPLGSFSFCGGIHNLQLVGLPSDNLPTPSELRLALSNLVDTLEILSLVCAVRDVEDSPVPKEHITLPNVHMFSLGYGRTIKEVELILQFLDIPTVRDLSIKDCHIAPLSASDGAFSHIMKRLPLHQIASLKLSKIRFEVRGDYITSQDVLDGKFDSEEDLPTPLRFIRKLTTVKQLSVNSPCPLFMYFATYPQTLRGDDEITLDDLARLINFSTVETMNIEADNWEIRDWDPALTFLHNRFQWPSAQDGVYHGVVMNRLHIMLPYKLSEVSHFMHPSLEDVIENQYSQLAEDFDLKWVLDDDDIDKGGNVSFGLCLDDMTESEA</sequence>
<dbReference type="OrthoDB" id="2920645at2759"/>
<dbReference type="InParanoid" id="A0A2H3D270"/>
<dbReference type="AlphaFoldDB" id="A0A2H3D270"/>
<dbReference type="EMBL" id="KZ293695">
    <property type="protein sequence ID" value="PBK84888.1"/>
    <property type="molecule type" value="Genomic_DNA"/>
</dbReference>
<evidence type="ECO:0000313" key="2">
    <source>
        <dbReference type="EMBL" id="PBK84888.1"/>
    </source>
</evidence>
<dbReference type="Gene3D" id="3.80.10.10">
    <property type="entry name" value="Ribonuclease Inhibitor"/>
    <property type="match status" value="1"/>
</dbReference>
<dbReference type="STRING" id="47427.A0A2H3D270"/>
<dbReference type="InterPro" id="IPR001810">
    <property type="entry name" value="F-box_dom"/>
</dbReference>
<dbReference type="InterPro" id="IPR036047">
    <property type="entry name" value="F-box-like_dom_sf"/>
</dbReference>